<dbReference type="PROSITE" id="PS50928">
    <property type="entry name" value="ABC_TM1"/>
    <property type="match status" value="1"/>
</dbReference>
<feature type="transmembrane region" description="Helical" evidence="7">
    <location>
        <begin position="177"/>
        <end position="199"/>
    </location>
</feature>
<evidence type="ECO:0000256" key="1">
    <source>
        <dbReference type="ARBA" id="ARBA00004651"/>
    </source>
</evidence>
<keyword evidence="11" id="KW-1185">Reference proteome</keyword>
<dbReference type="PANTHER" id="PTHR30193:SF1">
    <property type="entry name" value="ABC TRANSPORTER PERMEASE PROTEIN YESP-RELATED"/>
    <property type="match status" value="1"/>
</dbReference>
<keyword evidence="2 7" id="KW-0813">Transport</keyword>
<evidence type="ECO:0000259" key="9">
    <source>
        <dbReference type="PROSITE" id="PS50928"/>
    </source>
</evidence>
<protein>
    <submittedName>
        <fullName evidence="10">Sugar ABC transporter permease</fullName>
    </submittedName>
</protein>
<keyword evidence="5 7" id="KW-1133">Transmembrane helix</keyword>
<comment type="similarity">
    <text evidence="7">Belongs to the binding-protein-dependent transport system permease family.</text>
</comment>
<organism evidence="10 11">
    <name type="scientific">Paenibacillus nasutitermitis</name>
    <dbReference type="NCBI Taxonomy" id="1652958"/>
    <lineage>
        <taxon>Bacteria</taxon>
        <taxon>Bacillati</taxon>
        <taxon>Bacillota</taxon>
        <taxon>Bacilli</taxon>
        <taxon>Bacillales</taxon>
        <taxon>Paenibacillaceae</taxon>
        <taxon>Paenibacillus</taxon>
    </lineage>
</organism>
<evidence type="ECO:0000256" key="5">
    <source>
        <dbReference type="ARBA" id="ARBA00022989"/>
    </source>
</evidence>
<feature type="transmembrane region" description="Helical" evidence="7">
    <location>
        <begin position="30"/>
        <end position="52"/>
    </location>
</feature>
<comment type="subcellular location">
    <subcellularLocation>
        <location evidence="1 7">Cell membrane</location>
        <topology evidence="1 7">Multi-pass membrane protein</topology>
    </subcellularLocation>
</comment>
<reference evidence="10" key="2">
    <citation type="submission" date="2020-09" db="EMBL/GenBank/DDBJ databases">
        <authorList>
            <person name="Sun Q."/>
            <person name="Zhou Y."/>
        </authorList>
    </citation>
    <scope>NUCLEOTIDE SEQUENCE</scope>
    <source>
        <strain evidence="10">CGMCC 1.15178</strain>
    </source>
</reference>
<dbReference type="EMBL" id="BMHP01000001">
    <property type="protein sequence ID" value="GGD57099.1"/>
    <property type="molecule type" value="Genomic_DNA"/>
</dbReference>
<feature type="transmembrane region" description="Helical" evidence="7">
    <location>
        <begin position="283"/>
        <end position="304"/>
    </location>
</feature>
<dbReference type="InterPro" id="IPR000515">
    <property type="entry name" value="MetI-like"/>
</dbReference>
<feature type="region of interest" description="Disordered" evidence="8">
    <location>
        <begin position="1"/>
        <end position="22"/>
    </location>
</feature>
<evidence type="ECO:0000256" key="4">
    <source>
        <dbReference type="ARBA" id="ARBA00022692"/>
    </source>
</evidence>
<evidence type="ECO:0000256" key="3">
    <source>
        <dbReference type="ARBA" id="ARBA00022475"/>
    </source>
</evidence>
<dbReference type="Gene3D" id="1.10.3720.10">
    <property type="entry name" value="MetI-like"/>
    <property type="match status" value="1"/>
</dbReference>
<dbReference type="InterPro" id="IPR051393">
    <property type="entry name" value="ABC_transporter_permease"/>
</dbReference>
<dbReference type="GO" id="GO:0005886">
    <property type="term" value="C:plasma membrane"/>
    <property type="evidence" value="ECO:0007669"/>
    <property type="project" value="UniProtKB-SubCell"/>
</dbReference>
<dbReference type="Proteomes" id="UP000612456">
    <property type="component" value="Unassembled WGS sequence"/>
</dbReference>
<dbReference type="AlphaFoldDB" id="A0A917DPN6"/>
<keyword evidence="6 7" id="KW-0472">Membrane</keyword>
<feature type="transmembrane region" description="Helical" evidence="7">
    <location>
        <begin position="92"/>
        <end position="115"/>
    </location>
</feature>
<dbReference type="CDD" id="cd06261">
    <property type="entry name" value="TM_PBP2"/>
    <property type="match status" value="1"/>
</dbReference>
<sequence length="319" mass="35671">MTSETLSQTSRPEVVNAPGKKRKHKEETNLAGYLFISPWLIGFLLLTLWPIAQSFYLSFTEYSLLEDPVWIGTDNYVKIFTDDSTFTKSLSVTFLFVLISVPLKLFFSLLVAMALSKSIRGMNIYRTAIYFPSLIGGSIAVAALWRNMFGLDGYINQVLAWFGIQGAGWISNPDTSLGTLILLNTWQFGSTMVIFLAGLKQVPQELYESASVDGAGKFRKFISITLPMLSPVMFFNLVLGIIGSFQTFTSAFIITKGGPVNSTYMYALFLYEKAFKHYQMGYASALAWILLVIVAILTVLNFLASRYWVFYESDGGKAK</sequence>
<feature type="transmembrane region" description="Helical" evidence="7">
    <location>
        <begin position="220"/>
        <end position="242"/>
    </location>
</feature>
<keyword evidence="4 7" id="KW-0812">Transmembrane</keyword>
<evidence type="ECO:0000256" key="2">
    <source>
        <dbReference type="ARBA" id="ARBA00022448"/>
    </source>
</evidence>
<feature type="transmembrane region" description="Helical" evidence="7">
    <location>
        <begin position="248"/>
        <end position="271"/>
    </location>
</feature>
<dbReference type="SUPFAM" id="SSF160964">
    <property type="entry name" value="MalF N-terminal region-like"/>
    <property type="match status" value="1"/>
</dbReference>
<keyword evidence="3" id="KW-1003">Cell membrane</keyword>
<name>A0A917DPN6_9BACL</name>
<evidence type="ECO:0000313" key="10">
    <source>
        <dbReference type="EMBL" id="GGD57099.1"/>
    </source>
</evidence>
<dbReference type="GO" id="GO:0055085">
    <property type="term" value="P:transmembrane transport"/>
    <property type="evidence" value="ECO:0007669"/>
    <property type="project" value="InterPro"/>
</dbReference>
<gene>
    <name evidence="10" type="ORF">GCM10010911_13580</name>
</gene>
<evidence type="ECO:0000256" key="8">
    <source>
        <dbReference type="SAM" id="MobiDB-lite"/>
    </source>
</evidence>
<dbReference type="InterPro" id="IPR035906">
    <property type="entry name" value="MetI-like_sf"/>
</dbReference>
<feature type="compositionally biased region" description="Polar residues" evidence="8">
    <location>
        <begin position="1"/>
        <end position="11"/>
    </location>
</feature>
<feature type="transmembrane region" description="Helical" evidence="7">
    <location>
        <begin position="127"/>
        <end position="145"/>
    </location>
</feature>
<reference evidence="10" key="1">
    <citation type="journal article" date="2014" name="Int. J. Syst. Evol. Microbiol.">
        <title>Complete genome sequence of Corynebacterium casei LMG S-19264T (=DSM 44701T), isolated from a smear-ripened cheese.</title>
        <authorList>
            <consortium name="US DOE Joint Genome Institute (JGI-PGF)"/>
            <person name="Walter F."/>
            <person name="Albersmeier A."/>
            <person name="Kalinowski J."/>
            <person name="Ruckert C."/>
        </authorList>
    </citation>
    <scope>NUCLEOTIDE SEQUENCE</scope>
    <source>
        <strain evidence="10">CGMCC 1.15178</strain>
    </source>
</reference>
<dbReference type="Pfam" id="PF00528">
    <property type="entry name" value="BPD_transp_1"/>
    <property type="match status" value="1"/>
</dbReference>
<feature type="domain" description="ABC transmembrane type-1" evidence="9">
    <location>
        <begin position="90"/>
        <end position="301"/>
    </location>
</feature>
<evidence type="ECO:0000256" key="7">
    <source>
        <dbReference type="RuleBase" id="RU363032"/>
    </source>
</evidence>
<evidence type="ECO:0000256" key="6">
    <source>
        <dbReference type="ARBA" id="ARBA00023136"/>
    </source>
</evidence>
<accession>A0A917DPN6</accession>
<comment type="caution">
    <text evidence="10">The sequence shown here is derived from an EMBL/GenBank/DDBJ whole genome shotgun (WGS) entry which is preliminary data.</text>
</comment>
<dbReference type="PANTHER" id="PTHR30193">
    <property type="entry name" value="ABC TRANSPORTER PERMEASE PROTEIN"/>
    <property type="match status" value="1"/>
</dbReference>
<evidence type="ECO:0000313" key="11">
    <source>
        <dbReference type="Proteomes" id="UP000612456"/>
    </source>
</evidence>
<proteinExistence type="inferred from homology"/>
<dbReference type="SUPFAM" id="SSF161098">
    <property type="entry name" value="MetI-like"/>
    <property type="match status" value="1"/>
</dbReference>